<evidence type="ECO:0000313" key="4">
    <source>
        <dbReference type="Proteomes" id="UP000245119"/>
    </source>
</evidence>
<proteinExistence type="predicted"/>
<evidence type="ECO:0000313" key="3">
    <source>
        <dbReference type="EMBL" id="PVD23396.1"/>
    </source>
</evidence>
<evidence type="ECO:0000259" key="2">
    <source>
        <dbReference type="Pfam" id="PF17733"/>
    </source>
</evidence>
<feature type="region of interest" description="Disordered" evidence="1">
    <location>
        <begin position="67"/>
        <end position="86"/>
    </location>
</feature>
<dbReference type="EMBL" id="PZQS01000010">
    <property type="protein sequence ID" value="PVD23396.1"/>
    <property type="molecule type" value="Genomic_DNA"/>
</dbReference>
<evidence type="ECO:0000256" key="1">
    <source>
        <dbReference type="SAM" id="MobiDB-lite"/>
    </source>
</evidence>
<feature type="compositionally biased region" description="Polar residues" evidence="1">
    <location>
        <begin position="68"/>
        <end position="77"/>
    </location>
</feature>
<protein>
    <recommendedName>
        <fullName evidence="2">Peroxisomal membrane protein PEX14-like KPWE domain-containing protein</fullName>
    </recommendedName>
</protein>
<gene>
    <name evidence="3" type="ORF">C0Q70_16665</name>
</gene>
<feature type="domain" description="Peroxisomal membrane protein PEX14-like KPWE" evidence="2">
    <location>
        <begin position="40"/>
        <end position="86"/>
    </location>
</feature>
<dbReference type="Proteomes" id="UP000245119">
    <property type="component" value="Linkage Group LG10"/>
</dbReference>
<comment type="caution">
    <text evidence="3">The sequence shown here is derived from an EMBL/GenBank/DDBJ whole genome shotgun (WGS) entry which is preliminary data.</text>
</comment>
<feature type="region of interest" description="Disordered" evidence="1">
    <location>
        <begin position="1"/>
        <end position="26"/>
    </location>
</feature>
<dbReference type="AlphaFoldDB" id="A0A2T7NQG6"/>
<keyword evidence="4" id="KW-1185">Reference proteome</keyword>
<dbReference type="Pfam" id="PF17733">
    <property type="entry name" value="KPWE_dom"/>
    <property type="match status" value="1"/>
</dbReference>
<dbReference type="InterPro" id="IPR040554">
    <property type="entry name" value="KPWE_PEX14_dom"/>
</dbReference>
<reference evidence="3 4" key="1">
    <citation type="submission" date="2018-04" db="EMBL/GenBank/DDBJ databases">
        <title>The genome of golden apple snail Pomacea canaliculata provides insight into stress tolerance and invasive adaptation.</title>
        <authorList>
            <person name="Liu C."/>
            <person name="Liu B."/>
            <person name="Ren Y."/>
            <person name="Zhang Y."/>
            <person name="Wang H."/>
            <person name="Li S."/>
            <person name="Jiang F."/>
            <person name="Yin L."/>
            <person name="Zhang G."/>
            <person name="Qian W."/>
            <person name="Fan W."/>
        </authorList>
    </citation>
    <scope>NUCLEOTIDE SEQUENCE [LARGE SCALE GENOMIC DNA]</scope>
    <source>
        <strain evidence="3">SZHN2017</strain>
        <tissue evidence="3">Muscle</tissue>
    </source>
</reference>
<sequence length="86" mass="9555">MEQRKNSNEDSVPLQNVDATTDATSPVKVNSEKKLVGDNEELSFAEIVKCIQKGRTIPGIMSLEVVASDQSPTPSNLRRSRKPWEQ</sequence>
<feature type="compositionally biased region" description="Polar residues" evidence="1">
    <location>
        <begin position="9"/>
        <end position="26"/>
    </location>
</feature>
<accession>A0A2T7NQG6</accession>
<name>A0A2T7NQG6_POMCA</name>
<organism evidence="3 4">
    <name type="scientific">Pomacea canaliculata</name>
    <name type="common">Golden apple snail</name>
    <dbReference type="NCBI Taxonomy" id="400727"/>
    <lineage>
        <taxon>Eukaryota</taxon>
        <taxon>Metazoa</taxon>
        <taxon>Spiralia</taxon>
        <taxon>Lophotrochozoa</taxon>
        <taxon>Mollusca</taxon>
        <taxon>Gastropoda</taxon>
        <taxon>Caenogastropoda</taxon>
        <taxon>Architaenioglossa</taxon>
        <taxon>Ampullarioidea</taxon>
        <taxon>Ampullariidae</taxon>
        <taxon>Pomacea</taxon>
    </lineage>
</organism>